<proteinExistence type="predicted"/>
<keyword evidence="2" id="KW-1185">Reference proteome</keyword>
<evidence type="ECO:0000313" key="1">
    <source>
        <dbReference type="EMBL" id="QIY90494.1"/>
    </source>
</evidence>
<accession>A0ABX6KPD9</accession>
<protein>
    <submittedName>
        <fullName evidence="1">Uncharacterized protein</fullName>
    </submittedName>
</protein>
<dbReference type="EMBL" id="CP050995">
    <property type="protein sequence ID" value="QIY90494.1"/>
    <property type="molecule type" value="Genomic_DNA"/>
</dbReference>
<organism evidence="1 2">
    <name type="scientific">Chryseobacterium gallinarum</name>
    <dbReference type="NCBI Taxonomy" id="1324352"/>
    <lineage>
        <taxon>Bacteria</taxon>
        <taxon>Pseudomonadati</taxon>
        <taxon>Bacteroidota</taxon>
        <taxon>Flavobacteriia</taxon>
        <taxon>Flavobacteriales</taxon>
        <taxon>Weeksellaceae</taxon>
        <taxon>Chryseobacterium group</taxon>
        <taxon>Chryseobacterium</taxon>
    </lineage>
</organism>
<evidence type="ECO:0000313" key="2">
    <source>
        <dbReference type="Proteomes" id="UP000501570"/>
    </source>
</evidence>
<reference evidence="1 2" key="1">
    <citation type="submission" date="2019-09" db="EMBL/GenBank/DDBJ databases">
        <title>FDA dAtabase for Regulatory Grade micrObial Sequences (FDA-ARGOS): Supporting development and validation of Infectious Disease Dx tests.</title>
        <authorList>
            <person name="Sciortino C."/>
            <person name="Tallon L."/>
            <person name="Sadzewicz L."/>
            <person name="Vavikolanu K."/>
            <person name="Mehta A."/>
            <person name="Aluvathingal J."/>
            <person name="Nadendla S."/>
            <person name="Nandy P."/>
            <person name="Geyer C."/>
            <person name="Yan Y."/>
            <person name="Sichtig H."/>
        </authorList>
    </citation>
    <scope>NUCLEOTIDE SEQUENCE [LARGE SCALE GENOMIC DNA]</scope>
    <source>
        <strain evidence="1 2">FDAARGOS_636</strain>
    </source>
</reference>
<dbReference type="RefSeq" id="WP_168238126.1">
    <property type="nucleotide sequence ID" value="NZ_CP050995.1"/>
</dbReference>
<dbReference type="Proteomes" id="UP000501570">
    <property type="component" value="Chromosome"/>
</dbReference>
<name>A0ABX6KPD9_CHRGL</name>
<gene>
    <name evidence="1" type="ORF">FOB44_07385</name>
</gene>
<sequence>MTINLKDLHLGNLEAALFFNKEGATLLEVIRKMEEYKYEKIHYTGINSFNYDMLFFDNQDELMNLSSVFIKKITYSKCTESVIIESKDENVLLSHFFRYDWYNLQTEGFINIMNFYFSKLDDVTLVIGFELPFDVTDFEEILNETIMDTSQHPLYVVTKKKGNVKTEKYTSDVLEKEYDWSIMDNYLKNIIGLSY</sequence>